<proteinExistence type="predicted"/>
<evidence type="ECO:0000313" key="1">
    <source>
        <dbReference type="EMBL" id="KAK3082109.1"/>
    </source>
</evidence>
<accession>A0ACC3DZ69</accession>
<dbReference type="EMBL" id="JAWDJW010000009">
    <property type="protein sequence ID" value="KAK3082109.1"/>
    <property type="molecule type" value="Genomic_DNA"/>
</dbReference>
<evidence type="ECO:0000313" key="2">
    <source>
        <dbReference type="Proteomes" id="UP001186974"/>
    </source>
</evidence>
<dbReference type="Proteomes" id="UP001186974">
    <property type="component" value="Unassembled WGS sequence"/>
</dbReference>
<sequence length="289" mass="31236">MAENDAAQQDGSMKAPQTSPQTACTGVAKTCTQDQTAPSATKLVGCTVAAEATPSMTVTGAPEKQGPTSSAASLPQQDPAIGPIAPTAHVLLLQLPGELRTLIYTNIIGNLRHAVQDHMAARENDSNRVCLVTPSTRYNHGNAANAPFFYDGIKGRELSPIHCLHLQALALIHGNRQIHDELMPLYLDAFNLFVHVDEKLVGVQKFIDRVGERNAPFLGTVKFIVRGCYQSGGMPLLVQDLGMRISRLLAVHRFKPHCGPIVDMWTDPEVGLKGVMVCKYGRALTFTFG</sequence>
<organism evidence="1 2">
    <name type="scientific">Coniosporium uncinatum</name>
    <dbReference type="NCBI Taxonomy" id="93489"/>
    <lineage>
        <taxon>Eukaryota</taxon>
        <taxon>Fungi</taxon>
        <taxon>Dikarya</taxon>
        <taxon>Ascomycota</taxon>
        <taxon>Pezizomycotina</taxon>
        <taxon>Dothideomycetes</taxon>
        <taxon>Dothideomycetes incertae sedis</taxon>
        <taxon>Coniosporium</taxon>
    </lineage>
</organism>
<name>A0ACC3DZ69_9PEZI</name>
<reference evidence="1" key="1">
    <citation type="submission" date="2024-09" db="EMBL/GenBank/DDBJ databases">
        <title>Black Yeasts Isolated from many extreme environments.</title>
        <authorList>
            <person name="Coleine C."/>
            <person name="Stajich J.E."/>
            <person name="Selbmann L."/>
        </authorList>
    </citation>
    <scope>NUCLEOTIDE SEQUENCE</scope>
    <source>
        <strain evidence="1">CCFEE 5737</strain>
    </source>
</reference>
<comment type="caution">
    <text evidence="1">The sequence shown here is derived from an EMBL/GenBank/DDBJ whole genome shotgun (WGS) entry which is preliminary data.</text>
</comment>
<gene>
    <name evidence="1" type="ORF">LTS18_003814</name>
</gene>
<protein>
    <submittedName>
        <fullName evidence="1">Uncharacterized protein</fullName>
    </submittedName>
</protein>
<keyword evidence="2" id="KW-1185">Reference proteome</keyword>